<dbReference type="PANTHER" id="PTHR21047">
    <property type="entry name" value="DTDP-6-DEOXY-D-GLUCOSE-3,5 EPIMERASE"/>
    <property type="match status" value="1"/>
</dbReference>
<comment type="catalytic activity">
    <reaction evidence="1">
        <text>dTDP-4-dehydro-6-deoxy-alpha-D-glucose = dTDP-4-dehydro-beta-L-rhamnose</text>
        <dbReference type="Rhea" id="RHEA:16969"/>
        <dbReference type="ChEBI" id="CHEBI:57649"/>
        <dbReference type="ChEBI" id="CHEBI:62830"/>
        <dbReference type="EC" id="5.1.3.13"/>
    </reaction>
</comment>
<keyword evidence="10" id="KW-1185">Reference proteome</keyword>
<dbReference type="InterPro" id="IPR014710">
    <property type="entry name" value="RmlC-like_jellyroll"/>
</dbReference>
<proteinExistence type="predicted"/>
<sequence>MIFSETILTGAYTVDIDRHQDNRGYFARIFCADTFLAHGLKPVVAQGSISYNAKRGTLRGMHFQYPPAAETKYVRCTKGAVVDVIADLRPESPTYLRSVTVNLSADNGRGLYIPERFAHGFITLTDDTELIYLISNYHVPGAEGGLSHDDPALAIAWPTDVRVISERDRAWKPYSEIGAELKARMRSAVRAGT</sequence>
<evidence type="ECO:0000256" key="4">
    <source>
        <dbReference type="ARBA" id="ARBA00019595"/>
    </source>
</evidence>
<evidence type="ECO:0000256" key="8">
    <source>
        <dbReference type="PIRSR" id="PIRSR600888-1"/>
    </source>
</evidence>
<protein>
    <recommendedName>
        <fullName evidence="4">dTDP-4-dehydrorhamnose 3,5-epimerase</fullName>
        <ecNumber evidence="3">5.1.3.13</ecNumber>
    </recommendedName>
    <alternativeName>
        <fullName evidence="6">Thymidine diphospho-4-keto-rhamnose 3,5-epimerase</fullName>
    </alternativeName>
    <alternativeName>
        <fullName evidence="5">dTDP-4-keto-6-deoxyglucose 3,5-epimerase</fullName>
    </alternativeName>
    <alternativeName>
        <fullName evidence="7">dTDP-6-deoxy-D-xylo-4-hexulose 3,5-epimerase</fullName>
    </alternativeName>
</protein>
<evidence type="ECO:0000313" key="9">
    <source>
        <dbReference type="EMBL" id="TYO61523.1"/>
    </source>
</evidence>
<dbReference type="PANTHER" id="PTHR21047:SF2">
    <property type="entry name" value="THYMIDINE DIPHOSPHO-4-KETO-RHAMNOSE 3,5-EPIMERASE"/>
    <property type="match status" value="1"/>
</dbReference>
<comment type="caution">
    <text evidence="9">The sequence shown here is derived from an EMBL/GenBank/DDBJ whole genome shotgun (WGS) entry which is preliminary data.</text>
</comment>
<dbReference type="Proteomes" id="UP000324797">
    <property type="component" value="Unassembled WGS sequence"/>
</dbReference>
<evidence type="ECO:0000256" key="7">
    <source>
        <dbReference type="ARBA" id="ARBA00033311"/>
    </source>
</evidence>
<dbReference type="Pfam" id="PF00908">
    <property type="entry name" value="dTDP_sugar_isom"/>
    <property type="match status" value="1"/>
</dbReference>
<evidence type="ECO:0000256" key="6">
    <source>
        <dbReference type="ARBA" id="ARBA00031424"/>
    </source>
</evidence>
<evidence type="ECO:0000256" key="3">
    <source>
        <dbReference type="ARBA" id="ARBA00012098"/>
    </source>
</evidence>
<evidence type="ECO:0000256" key="1">
    <source>
        <dbReference type="ARBA" id="ARBA00001298"/>
    </source>
</evidence>
<dbReference type="GO" id="GO:0008830">
    <property type="term" value="F:dTDP-4-dehydrorhamnose 3,5-epimerase activity"/>
    <property type="evidence" value="ECO:0007669"/>
    <property type="project" value="UniProtKB-EC"/>
</dbReference>
<dbReference type="CDD" id="cd00438">
    <property type="entry name" value="cupin_RmlC"/>
    <property type="match status" value="1"/>
</dbReference>
<dbReference type="InterPro" id="IPR000888">
    <property type="entry name" value="RmlC-like"/>
</dbReference>
<evidence type="ECO:0000256" key="2">
    <source>
        <dbReference type="ARBA" id="ARBA00001997"/>
    </source>
</evidence>
<dbReference type="AlphaFoldDB" id="A0A5S4YBX9"/>
<dbReference type="SUPFAM" id="SSF51182">
    <property type="entry name" value="RmlC-like cupins"/>
    <property type="match status" value="1"/>
</dbReference>
<name>A0A5S4YBX9_9BRAD</name>
<organism evidence="9 10">
    <name type="scientific">Bradyrhizobium hipponense</name>
    <dbReference type="NCBI Taxonomy" id="2605638"/>
    <lineage>
        <taxon>Bacteria</taxon>
        <taxon>Pseudomonadati</taxon>
        <taxon>Pseudomonadota</taxon>
        <taxon>Alphaproteobacteria</taxon>
        <taxon>Hyphomicrobiales</taxon>
        <taxon>Nitrobacteraceae</taxon>
        <taxon>Bradyrhizobium</taxon>
    </lineage>
</organism>
<reference evidence="9 10" key="1">
    <citation type="submission" date="2019-08" db="EMBL/GenBank/DDBJ databases">
        <title>Bradyrhizobium hipponensis sp. nov., a rhizobium isolated from a Lupinus angustifolius root nodule in Tunisia.</title>
        <authorList>
            <person name="Off K."/>
            <person name="Rejili M."/>
            <person name="Mars M."/>
            <person name="Brachmann A."/>
            <person name="Marin M."/>
        </authorList>
    </citation>
    <scope>NUCLEOTIDE SEQUENCE [LARGE SCALE GENOMIC DNA]</scope>
    <source>
        <strain evidence="10">aSej3</strain>
    </source>
</reference>
<dbReference type="InterPro" id="IPR011051">
    <property type="entry name" value="RmlC_Cupin_sf"/>
</dbReference>
<dbReference type="GO" id="GO:0019305">
    <property type="term" value="P:dTDP-rhamnose biosynthetic process"/>
    <property type="evidence" value="ECO:0007669"/>
    <property type="project" value="TreeGrafter"/>
</dbReference>
<dbReference type="GO" id="GO:0000271">
    <property type="term" value="P:polysaccharide biosynthetic process"/>
    <property type="evidence" value="ECO:0007669"/>
    <property type="project" value="TreeGrafter"/>
</dbReference>
<dbReference type="EMBL" id="VSTH01000176">
    <property type="protein sequence ID" value="TYO61523.1"/>
    <property type="molecule type" value="Genomic_DNA"/>
</dbReference>
<feature type="active site" description="Proton acceptor" evidence="8">
    <location>
        <position position="62"/>
    </location>
</feature>
<dbReference type="GO" id="GO:0005829">
    <property type="term" value="C:cytosol"/>
    <property type="evidence" value="ECO:0007669"/>
    <property type="project" value="TreeGrafter"/>
</dbReference>
<evidence type="ECO:0000256" key="5">
    <source>
        <dbReference type="ARBA" id="ARBA00029758"/>
    </source>
</evidence>
<gene>
    <name evidence="9" type="ORF">FXV83_37820</name>
</gene>
<comment type="function">
    <text evidence="2">Catalyzes the epimerization of the C3' and C5'positions of dTDP-6-deoxy-D-xylo-4-hexulose, forming dTDP-6-deoxy-L-lyxo-4-hexulose.</text>
</comment>
<dbReference type="EC" id="5.1.3.13" evidence="3"/>
<accession>A0A5S4YBX9</accession>
<feature type="active site" description="Proton donor" evidence="8">
    <location>
        <position position="132"/>
    </location>
</feature>
<evidence type="ECO:0000313" key="10">
    <source>
        <dbReference type="Proteomes" id="UP000324797"/>
    </source>
</evidence>
<dbReference type="Gene3D" id="2.60.120.10">
    <property type="entry name" value="Jelly Rolls"/>
    <property type="match status" value="1"/>
</dbReference>